<dbReference type="Pfam" id="PF13517">
    <property type="entry name" value="FG-GAP_3"/>
    <property type="match status" value="2"/>
</dbReference>
<evidence type="ECO:0000313" key="3">
    <source>
        <dbReference type="EMBL" id="AQV96385.1"/>
    </source>
</evidence>
<name>A0A1U9UW67_CUPNE</name>
<evidence type="ECO:0000256" key="1">
    <source>
        <dbReference type="ARBA" id="ARBA00022729"/>
    </source>
</evidence>
<dbReference type="AlphaFoldDB" id="A0A1U9UW67"/>
<keyword evidence="1" id="KW-0732">Signal</keyword>
<dbReference type="EMBL" id="CP017758">
    <property type="protein sequence ID" value="AQV96385.1"/>
    <property type="molecule type" value="Genomic_DNA"/>
</dbReference>
<dbReference type="PROSITE" id="PS00330">
    <property type="entry name" value="HEMOLYSIN_CALCIUM"/>
    <property type="match status" value="1"/>
</dbReference>
<dbReference type="InterPro" id="IPR028994">
    <property type="entry name" value="Integrin_alpha_N"/>
</dbReference>
<dbReference type="InterPro" id="IPR001343">
    <property type="entry name" value="Hemolysn_Ca-bd"/>
</dbReference>
<protein>
    <submittedName>
        <fullName evidence="3">DUF4214 domain-containing protein</fullName>
    </submittedName>
</protein>
<dbReference type="InterPro" id="IPR011049">
    <property type="entry name" value="Serralysin-like_metalloprot_C"/>
</dbReference>
<dbReference type="InterPro" id="IPR025282">
    <property type="entry name" value="DUF4214"/>
</dbReference>
<dbReference type="RefSeq" id="WP_078198856.1">
    <property type="nucleotide sequence ID" value="NZ_CP017758.1"/>
</dbReference>
<dbReference type="Pfam" id="PF13946">
    <property type="entry name" value="DUF4214"/>
    <property type="match status" value="1"/>
</dbReference>
<accession>A0A1U9UW67</accession>
<dbReference type="Gene3D" id="2.150.10.10">
    <property type="entry name" value="Serralysin-like metalloprotease, C-terminal"/>
    <property type="match status" value="2"/>
</dbReference>
<dbReference type="PANTHER" id="PTHR46580:SF4">
    <property type="entry name" value="ATP_GTP-BINDING PROTEIN"/>
    <property type="match status" value="1"/>
</dbReference>
<dbReference type="SUPFAM" id="SSF51120">
    <property type="entry name" value="beta-Roll"/>
    <property type="match status" value="2"/>
</dbReference>
<organism evidence="3 4">
    <name type="scientific">Cupriavidus necator</name>
    <name type="common">Alcaligenes eutrophus</name>
    <name type="synonym">Ralstonia eutropha</name>
    <dbReference type="NCBI Taxonomy" id="106590"/>
    <lineage>
        <taxon>Bacteria</taxon>
        <taxon>Pseudomonadati</taxon>
        <taxon>Pseudomonadota</taxon>
        <taxon>Betaproteobacteria</taxon>
        <taxon>Burkholderiales</taxon>
        <taxon>Burkholderiaceae</taxon>
        <taxon>Cupriavidus</taxon>
    </lineage>
</organism>
<dbReference type="Pfam" id="PF00353">
    <property type="entry name" value="HemolysinCabind"/>
    <property type="match status" value="2"/>
</dbReference>
<dbReference type="KEGG" id="cuh:BJN34_21175"/>
<dbReference type="OrthoDB" id="480426at2"/>
<gene>
    <name evidence="3" type="ORF">BJN34_21175</name>
</gene>
<proteinExistence type="predicted"/>
<dbReference type="SUPFAM" id="SSF69318">
    <property type="entry name" value="Integrin alpha N-terminal domain"/>
    <property type="match status" value="2"/>
</dbReference>
<feature type="domain" description="DUF4214" evidence="2">
    <location>
        <begin position="813"/>
        <end position="883"/>
    </location>
</feature>
<dbReference type="Proteomes" id="UP000189627">
    <property type="component" value="Chromosome 2"/>
</dbReference>
<dbReference type="Gene3D" id="2.130.10.130">
    <property type="entry name" value="Integrin alpha, N-terminal"/>
    <property type="match status" value="1"/>
</dbReference>
<evidence type="ECO:0000259" key="2">
    <source>
        <dbReference type="Pfam" id="PF13946"/>
    </source>
</evidence>
<dbReference type="InterPro" id="IPR018511">
    <property type="entry name" value="Hemolysin-typ_Ca-bd_CS"/>
</dbReference>
<dbReference type="PRINTS" id="PR00313">
    <property type="entry name" value="CABNDNGRPT"/>
</dbReference>
<dbReference type="PANTHER" id="PTHR46580">
    <property type="entry name" value="SENSOR KINASE-RELATED"/>
    <property type="match status" value="1"/>
</dbReference>
<evidence type="ECO:0000313" key="4">
    <source>
        <dbReference type="Proteomes" id="UP000189627"/>
    </source>
</evidence>
<reference evidence="4" key="1">
    <citation type="submission" date="2017-02" db="EMBL/GenBank/DDBJ databases">
        <title>Complete genome sequence of Cupriavidus necator strain NH9, a 3-chlorobenzoate degrader.</title>
        <authorList>
            <person name="Moriuchi R."/>
            <person name="Dohra H."/>
            <person name="Ogawa N."/>
        </authorList>
    </citation>
    <scope>NUCLEOTIDE SEQUENCE [LARGE SCALE GENOMIC DNA]</scope>
    <source>
        <strain evidence="4">NH9</strain>
    </source>
</reference>
<dbReference type="GO" id="GO:0005509">
    <property type="term" value="F:calcium ion binding"/>
    <property type="evidence" value="ECO:0007669"/>
    <property type="project" value="InterPro"/>
</dbReference>
<dbReference type="InterPro" id="IPR013517">
    <property type="entry name" value="FG-GAP"/>
</dbReference>
<sequence>MDYKGTSADDTIDQDKLHLTDFPAIYGLEGNDTILVSAANAIGGPGNDTIITTGRWGTAAYWGSPNPVTVDLRAGTAQDGYGTMDTLVNVHSVQGSFGADTLLGSDGDDDFYGGVGDDVIDGRGGSDTVSFYFSPSSKFAIHYDESTNTVIVRNTDPADGNYGTKTLKNIERLRFSGEGSDDVTIPINLLKASGFRIVTGTPVDNADGGTNPRWVVADLNGDGTQDIVLRFDPESSFSTTTIGASPVRFFIGQPDGSFRPAELAMSGNLAPTLVNRIVTADFNGDGKADIAIAASGQDPYADGKPLGPWPGEPSYVLMSGASVNYSKVSIQGMPSLFAHHLSVGDVNGDGSPDVFIDSIWNSPASASYFLINDRHGGFVLDRSGLPASITNPLPVDLARNPDGTLKAASQNTYTSTALFDANGDSAVDLAVLPTGGTDVGKVFLNDGTGHFSDDHKILLPPGPYGAGSMSWTAASGGQPDVMGSIYLDTVAVDVNGDGRLDLVSIVTKDHRDASVYQYYQDSAVQILINTGSGFVDESATRTDFRHVTGVNYSHYDTVQAVDINADGFQDIVVYRSAGASDSASPTRILLNDGHGMFKEAPYPVGLPEGQLVVVDAAKGQYALIESINVERDPATGFSHYVTKVDSITFDWALGRDFLTGALTAANGTLSSDLPGRWIHGTNDDNDIVLSSGNERAYGYGGNDTIRGGAGDDVIDGGDGLDTAVYGGLRANFQITSTATGFSVVDRTHAEGSDTLTGIERLRFDDGMVALDINGAGGQAYRIYQAAFDRQPDAGGLGYWVAQMDRGMGVVEVAARFINSGEFRQLYGNSPSTGQLVDAIYHNVLHRLPDTGGRAFYAEQIDSGQKLLARVLADFSESPENQAQVVGAIQNGFAYQEWTGG</sequence>